<keyword evidence="2" id="KW-1185">Reference proteome</keyword>
<dbReference type="InterPro" id="IPR011889">
    <property type="entry name" value="Liste_lipo_26"/>
</dbReference>
<dbReference type="NCBIfam" id="TIGR02167">
    <property type="entry name" value="Liste_lipo_26"/>
    <property type="match status" value="9"/>
</dbReference>
<dbReference type="AlphaFoldDB" id="A0A2N7AT38"/>
<dbReference type="SUPFAM" id="SSF52058">
    <property type="entry name" value="L domain-like"/>
    <property type="match status" value="1"/>
</dbReference>
<dbReference type="Gene3D" id="3.80.10.10">
    <property type="entry name" value="Ribonuclease Inhibitor"/>
    <property type="match status" value="2"/>
</dbReference>
<dbReference type="InterPro" id="IPR005046">
    <property type="entry name" value="DUF285"/>
</dbReference>
<evidence type="ECO:0000313" key="2">
    <source>
        <dbReference type="Proteomes" id="UP000235649"/>
    </source>
</evidence>
<gene>
    <name evidence="1" type="ORF">CBP76_09150</name>
</gene>
<dbReference type="Proteomes" id="UP000235649">
    <property type="component" value="Unassembled WGS sequence"/>
</dbReference>
<evidence type="ECO:0000313" key="1">
    <source>
        <dbReference type="EMBL" id="PMD68853.1"/>
    </source>
</evidence>
<protein>
    <recommendedName>
        <fullName evidence="3">BspA family leucine-rich repeat surface protein</fullName>
    </recommendedName>
</protein>
<dbReference type="Pfam" id="PF03382">
    <property type="entry name" value="DUF285"/>
    <property type="match status" value="2"/>
</dbReference>
<dbReference type="InterPro" id="IPR032675">
    <property type="entry name" value="LRR_dom_sf"/>
</dbReference>
<dbReference type="OrthoDB" id="2265247at2"/>
<evidence type="ECO:0008006" key="3">
    <source>
        <dbReference type="Google" id="ProtNLM"/>
    </source>
</evidence>
<dbReference type="EMBL" id="NIPR01000034">
    <property type="protein sequence ID" value="PMD68853.1"/>
    <property type="molecule type" value="Genomic_DNA"/>
</dbReference>
<proteinExistence type="predicted"/>
<accession>A0A2N7AT38</accession>
<name>A0A2N7AT38_9LACO</name>
<organism evidence="1 2">
    <name type="scientific">Companilactobacillus nuruki</name>
    <dbReference type="NCBI Taxonomy" id="1993540"/>
    <lineage>
        <taxon>Bacteria</taxon>
        <taxon>Bacillati</taxon>
        <taxon>Bacillota</taxon>
        <taxon>Bacilli</taxon>
        <taxon>Lactobacillales</taxon>
        <taxon>Lactobacillaceae</taxon>
        <taxon>Companilactobacillus</taxon>
    </lineage>
</organism>
<sequence>MRISGGLVLKKYNFKISRILTIALASAAMMGVTTVLDNVSTVHADEVSDSAVTNSNDQTQTNDNIVTGTWGTAPWTWNKTTGEMTVGGGEAGYAVNVPWRDKLRNIKKITFTGEIILPYDCLGLFNGLEEVTSIDGMNNLDTSKVANMRGMFADMSNLSNLNLDNFDTSSATGMEDMFNGDRSLKSLNLDVFNTSKVTDMSGMFAGMSSLKSLDLSNFNTSRVTSMYSMFENMTNLSNLNVNNFDTSKVVYMHSMFNGDGIKNLNLSSFDTSNVKSMNEMFANTTMDSINLNGFNTSKVTEMIGMFRNTKFTDLDLNNFDTSKVTSMKAMFSEDDLKYLDLSNFNTSKVTDMNTMFANTTLNRLNLSNFNTSNVNNMNIMFYNVKLKYLDISSFDMSKVYLMRDMFGNNSNINTIVVGSKNKFERDVNLPEVPTTDGYSGKWQNIKDSNGNNINNGSLYTSEDLMTNYTPEKAGTYTWAKKSTSDIKDLYNKVKLSISYSGSMFNSQPGDSMKYKDEFNGRSMFGTLDYAYNSNNYDESIKVMHDSIKKTHESIGSLQVNEAKAQELGLNVDQLKADLVKDSVPYDYSQDNDIDGINKQLDSFASVRAKYNKLVQEGVFDKSDYWTVK</sequence>
<reference evidence="1 2" key="1">
    <citation type="submission" date="2017-05" db="EMBL/GenBank/DDBJ databases">
        <title>Lactobacillus nurukis nov., sp. nov., isolated from nuruk.</title>
        <authorList>
            <person name="Kim S.-J."/>
        </authorList>
    </citation>
    <scope>NUCLEOTIDE SEQUENCE [LARGE SCALE GENOMIC DNA]</scope>
    <source>
        <strain evidence="1 2">SYF10-1a</strain>
    </source>
</reference>
<comment type="caution">
    <text evidence="1">The sequence shown here is derived from an EMBL/GenBank/DDBJ whole genome shotgun (WGS) entry which is preliminary data.</text>
</comment>